<evidence type="ECO:0000256" key="8">
    <source>
        <dbReference type="SAM" id="MobiDB-lite"/>
    </source>
</evidence>
<evidence type="ECO:0000313" key="9">
    <source>
        <dbReference type="EMBL" id="GGY07700.1"/>
    </source>
</evidence>
<sequence>MKTAASIPLAPGSLPLLGHALPLVRDPLAFVSSLPAHGEMVRLRLGTRSVVMVCDANLTRRTLLEDHVFDKGGPLYERIRELVGDGLVSCPHSRHRRQRRLCQPAFRPDRLPHYAPAFTSSAEAASRSWHDGQVIDVTTEMMALTARIAVETMFTTGLPPEAAQTIIVDINALMETLLWRAIRPSVLERLPGVANHRYDRARARLRHTIDSVTADRRNDPADHGDLLSSLQNAEGTEDAKRTEDPANPAADREGLAGRELTDQILTFFFAGTETTSNTLAWALYLLAAHPEVESRLSSETDRVLAGATATFADLPALEMARHVIMETLRLYPPAWLVTRTVAEDTELGGIRLPTGAAIAFSPYLIHRRPGLYETPDHFDPDRWRRTHPDRAAYLPFGSGARKCIGARFAMAEAVLALVTLTARWRLVRLTDRPVRPFAKSTLSPRGLRMRVTARHA</sequence>
<evidence type="ECO:0000256" key="1">
    <source>
        <dbReference type="ARBA" id="ARBA00010617"/>
    </source>
</evidence>
<dbReference type="PRINTS" id="PR00463">
    <property type="entry name" value="EP450I"/>
</dbReference>
<protein>
    <submittedName>
        <fullName evidence="9">Cytochrome P450</fullName>
    </submittedName>
</protein>
<dbReference type="PANTHER" id="PTHR24291:SF50">
    <property type="entry name" value="BIFUNCTIONAL ALBAFLAVENONE MONOOXYGENASE_TERPENE SYNTHASE"/>
    <property type="match status" value="1"/>
</dbReference>
<organism evidence="9 10">
    <name type="scientific">Streptomyces hiroshimensis</name>
    <dbReference type="NCBI Taxonomy" id="66424"/>
    <lineage>
        <taxon>Bacteria</taxon>
        <taxon>Bacillati</taxon>
        <taxon>Actinomycetota</taxon>
        <taxon>Actinomycetes</taxon>
        <taxon>Kitasatosporales</taxon>
        <taxon>Streptomycetaceae</taxon>
        <taxon>Streptomyces</taxon>
    </lineage>
</organism>
<comment type="caution">
    <text evidence="9">The sequence shown here is derived from an EMBL/GenBank/DDBJ whole genome shotgun (WGS) entry which is preliminary data.</text>
</comment>
<feature type="region of interest" description="Disordered" evidence="8">
    <location>
        <begin position="211"/>
        <end position="255"/>
    </location>
</feature>
<evidence type="ECO:0000256" key="2">
    <source>
        <dbReference type="ARBA" id="ARBA00022617"/>
    </source>
</evidence>
<evidence type="ECO:0000256" key="5">
    <source>
        <dbReference type="ARBA" id="ARBA00023004"/>
    </source>
</evidence>
<keyword evidence="3 7" id="KW-0479">Metal-binding</keyword>
<dbReference type="SUPFAM" id="SSF48264">
    <property type="entry name" value="Cytochrome P450"/>
    <property type="match status" value="1"/>
</dbReference>
<dbReference type="InterPro" id="IPR036396">
    <property type="entry name" value="Cyt_P450_sf"/>
</dbReference>
<dbReference type="InterPro" id="IPR017972">
    <property type="entry name" value="Cyt_P450_CS"/>
</dbReference>
<evidence type="ECO:0000256" key="7">
    <source>
        <dbReference type="RuleBase" id="RU000461"/>
    </source>
</evidence>
<gene>
    <name evidence="9" type="ORF">GCM10010324_63170</name>
</gene>
<proteinExistence type="inferred from homology"/>
<keyword evidence="6 7" id="KW-0503">Monooxygenase</keyword>
<dbReference type="InterPro" id="IPR050196">
    <property type="entry name" value="Cytochrome_P450_Monoox"/>
</dbReference>
<feature type="compositionally biased region" description="Basic and acidic residues" evidence="8">
    <location>
        <begin position="211"/>
        <end position="225"/>
    </location>
</feature>
<keyword evidence="4 7" id="KW-0560">Oxidoreductase</keyword>
<feature type="compositionally biased region" description="Basic and acidic residues" evidence="8">
    <location>
        <begin position="237"/>
        <end position="255"/>
    </location>
</feature>
<keyword evidence="10" id="KW-1185">Reference proteome</keyword>
<comment type="similarity">
    <text evidence="1 7">Belongs to the cytochrome P450 family.</text>
</comment>
<keyword evidence="2 7" id="KW-0349">Heme</keyword>
<name>A0ABQ2ZB19_9ACTN</name>
<evidence type="ECO:0000256" key="4">
    <source>
        <dbReference type="ARBA" id="ARBA00023002"/>
    </source>
</evidence>
<evidence type="ECO:0000256" key="6">
    <source>
        <dbReference type="ARBA" id="ARBA00023033"/>
    </source>
</evidence>
<dbReference type="PROSITE" id="PS00086">
    <property type="entry name" value="CYTOCHROME_P450"/>
    <property type="match status" value="1"/>
</dbReference>
<reference evidence="10" key="1">
    <citation type="journal article" date="2019" name="Int. J. Syst. Evol. Microbiol.">
        <title>The Global Catalogue of Microorganisms (GCM) 10K type strain sequencing project: providing services to taxonomists for standard genome sequencing and annotation.</title>
        <authorList>
            <consortium name="The Broad Institute Genomics Platform"/>
            <consortium name="The Broad Institute Genome Sequencing Center for Infectious Disease"/>
            <person name="Wu L."/>
            <person name="Ma J."/>
        </authorList>
    </citation>
    <scope>NUCLEOTIDE SEQUENCE [LARGE SCALE GENOMIC DNA]</scope>
    <source>
        <strain evidence="10">JCM 4586</strain>
    </source>
</reference>
<dbReference type="PRINTS" id="PR00385">
    <property type="entry name" value="P450"/>
</dbReference>
<evidence type="ECO:0000313" key="10">
    <source>
        <dbReference type="Proteomes" id="UP000659223"/>
    </source>
</evidence>
<keyword evidence="5 7" id="KW-0408">Iron</keyword>
<dbReference type="Gene3D" id="1.10.630.10">
    <property type="entry name" value="Cytochrome P450"/>
    <property type="match status" value="1"/>
</dbReference>
<dbReference type="PANTHER" id="PTHR24291">
    <property type="entry name" value="CYTOCHROME P450 FAMILY 4"/>
    <property type="match status" value="1"/>
</dbReference>
<dbReference type="EMBL" id="BMUT01000019">
    <property type="protein sequence ID" value="GGY07700.1"/>
    <property type="molecule type" value="Genomic_DNA"/>
</dbReference>
<evidence type="ECO:0000256" key="3">
    <source>
        <dbReference type="ARBA" id="ARBA00022723"/>
    </source>
</evidence>
<dbReference type="CDD" id="cd11049">
    <property type="entry name" value="CYP170A1-like"/>
    <property type="match status" value="1"/>
</dbReference>
<dbReference type="RefSeq" id="WP_190025187.1">
    <property type="nucleotide sequence ID" value="NZ_BMUT01000019.1"/>
</dbReference>
<dbReference type="Proteomes" id="UP000659223">
    <property type="component" value="Unassembled WGS sequence"/>
</dbReference>
<dbReference type="InterPro" id="IPR002401">
    <property type="entry name" value="Cyt_P450_E_grp-I"/>
</dbReference>
<dbReference type="Pfam" id="PF00067">
    <property type="entry name" value="p450"/>
    <property type="match status" value="1"/>
</dbReference>
<accession>A0ABQ2ZB19</accession>
<dbReference type="InterPro" id="IPR001128">
    <property type="entry name" value="Cyt_P450"/>
</dbReference>